<reference evidence="1" key="1">
    <citation type="submission" date="2018-05" db="EMBL/GenBank/DDBJ databases">
        <authorList>
            <person name="Lanie J.A."/>
            <person name="Ng W.-L."/>
            <person name="Kazmierczak K.M."/>
            <person name="Andrzejewski T.M."/>
            <person name="Davidsen T.M."/>
            <person name="Wayne K.J."/>
            <person name="Tettelin H."/>
            <person name="Glass J.I."/>
            <person name="Rusch D."/>
            <person name="Podicherti R."/>
            <person name="Tsui H.-C.T."/>
            <person name="Winkler M.E."/>
        </authorList>
    </citation>
    <scope>NUCLEOTIDE SEQUENCE</scope>
</reference>
<evidence type="ECO:0000313" key="1">
    <source>
        <dbReference type="EMBL" id="SVE57549.1"/>
    </source>
</evidence>
<name>A0A383ELP8_9ZZZZ</name>
<proteinExistence type="predicted"/>
<feature type="non-terminal residue" evidence="1">
    <location>
        <position position="32"/>
    </location>
</feature>
<sequence>MLKHARVVQAGLWGTVGQERRLAGELPTDVIA</sequence>
<organism evidence="1">
    <name type="scientific">marine metagenome</name>
    <dbReference type="NCBI Taxonomy" id="408172"/>
    <lineage>
        <taxon>unclassified sequences</taxon>
        <taxon>metagenomes</taxon>
        <taxon>ecological metagenomes</taxon>
    </lineage>
</organism>
<dbReference type="EMBL" id="UINC01226876">
    <property type="protein sequence ID" value="SVE57549.1"/>
    <property type="molecule type" value="Genomic_DNA"/>
</dbReference>
<protein>
    <submittedName>
        <fullName evidence="1">Uncharacterized protein</fullName>
    </submittedName>
</protein>
<gene>
    <name evidence="1" type="ORF">METZ01_LOCUS510403</name>
</gene>
<dbReference type="AlphaFoldDB" id="A0A383ELP8"/>
<accession>A0A383ELP8</accession>